<feature type="region of interest" description="Disordered" evidence="1">
    <location>
        <begin position="44"/>
        <end position="65"/>
    </location>
</feature>
<feature type="compositionally biased region" description="Low complexity" evidence="1">
    <location>
        <begin position="53"/>
        <end position="65"/>
    </location>
</feature>
<evidence type="ECO:0000313" key="3">
    <source>
        <dbReference type="EMBL" id="CAB4168787.1"/>
    </source>
</evidence>
<accession>A0A6J5PC62</accession>
<proteinExistence type="predicted"/>
<dbReference type="EMBL" id="LR796832">
    <property type="protein sequence ID" value="CAB4168787.1"/>
    <property type="molecule type" value="Genomic_DNA"/>
</dbReference>
<evidence type="ECO:0000256" key="1">
    <source>
        <dbReference type="SAM" id="MobiDB-lite"/>
    </source>
</evidence>
<sequence length="181" mass="20019">MSVTDFLVGFLSGSYATTIAIAVIISHQKSRKYTTIPAASDIGAAPRGRVEPSRGTTAPPTTGPRYGHSVIMREALREAQVADKIRTTEIIPSFVKAQLQRVIEAETRSPELNFQRWVEIVSCKDPSMWYAGHVGSMFKYHSIWPESGWAVRDGQGFSNVVKYEDGQLELRPLLPPAEVAE</sequence>
<name>A0A6J5PC62_9CAUD</name>
<keyword evidence="2" id="KW-1133">Transmembrane helix</keyword>
<protein>
    <submittedName>
        <fullName evidence="3">Uncharacterized protein</fullName>
    </submittedName>
</protein>
<gene>
    <name evidence="3" type="ORF">UFOVP580_42</name>
</gene>
<keyword evidence="2" id="KW-0472">Membrane</keyword>
<keyword evidence="2" id="KW-0812">Transmembrane</keyword>
<evidence type="ECO:0000256" key="2">
    <source>
        <dbReference type="SAM" id="Phobius"/>
    </source>
</evidence>
<feature type="transmembrane region" description="Helical" evidence="2">
    <location>
        <begin position="6"/>
        <end position="25"/>
    </location>
</feature>
<organism evidence="3">
    <name type="scientific">uncultured Caudovirales phage</name>
    <dbReference type="NCBI Taxonomy" id="2100421"/>
    <lineage>
        <taxon>Viruses</taxon>
        <taxon>Duplodnaviria</taxon>
        <taxon>Heunggongvirae</taxon>
        <taxon>Uroviricota</taxon>
        <taxon>Caudoviricetes</taxon>
        <taxon>Peduoviridae</taxon>
        <taxon>Maltschvirus</taxon>
        <taxon>Maltschvirus maltsch</taxon>
    </lineage>
</organism>
<reference evidence="3" key="1">
    <citation type="submission" date="2020-04" db="EMBL/GenBank/DDBJ databases">
        <authorList>
            <person name="Chiriac C."/>
            <person name="Salcher M."/>
            <person name="Ghai R."/>
            <person name="Kavagutti S V."/>
        </authorList>
    </citation>
    <scope>NUCLEOTIDE SEQUENCE</scope>
</reference>